<dbReference type="EMBL" id="BMAU01021132">
    <property type="protein sequence ID" value="GFX91441.1"/>
    <property type="molecule type" value="Genomic_DNA"/>
</dbReference>
<keyword evidence="2" id="KW-1185">Reference proteome</keyword>
<gene>
    <name evidence="1" type="ORF">TNCV_3545241</name>
</gene>
<name>A0A8X6UT10_TRICX</name>
<protein>
    <submittedName>
        <fullName evidence="1">Uncharacterized protein</fullName>
    </submittedName>
</protein>
<reference evidence="1" key="1">
    <citation type="submission" date="2020-08" db="EMBL/GenBank/DDBJ databases">
        <title>Multicomponent nature underlies the extraordinary mechanical properties of spider dragline silk.</title>
        <authorList>
            <person name="Kono N."/>
            <person name="Nakamura H."/>
            <person name="Mori M."/>
            <person name="Yoshida Y."/>
            <person name="Ohtoshi R."/>
            <person name="Malay A.D."/>
            <person name="Moran D.A.P."/>
            <person name="Tomita M."/>
            <person name="Numata K."/>
            <person name="Arakawa K."/>
        </authorList>
    </citation>
    <scope>NUCLEOTIDE SEQUENCE</scope>
</reference>
<comment type="caution">
    <text evidence="1">The sequence shown here is derived from an EMBL/GenBank/DDBJ whole genome shotgun (WGS) entry which is preliminary data.</text>
</comment>
<accession>A0A8X6UT10</accession>
<dbReference type="Proteomes" id="UP000887159">
    <property type="component" value="Unassembled WGS sequence"/>
</dbReference>
<proteinExistence type="predicted"/>
<dbReference type="AlphaFoldDB" id="A0A8X6UT10"/>
<sequence>MSVFALELKLSSSHQIWKWEIVNRHDPYQDNGTKLLYCHQSLTSVQNFELIRPFRVGRSNIFVWYKRFLYGRDTVEDDPRNGRPILSRTFEIIEKVRNISGQNDCCASLKLTDDSLSTNKRFEPSCMKIGQNESVC</sequence>
<organism evidence="1 2">
    <name type="scientific">Trichonephila clavipes</name>
    <name type="common">Golden silk orbweaver</name>
    <name type="synonym">Nephila clavipes</name>
    <dbReference type="NCBI Taxonomy" id="2585209"/>
    <lineage>
        <taxon>Eukaryota</taxon>
        <taxon>Metazoa</taxon>
        <taxon>Ecdysozoa</taxon>
        <taxon>Arthropoda</taxon>
        <taxon>Chelicerata</taxon>
        <taxon>Arachnida</taxon>
        <taxon>Araneae</taxon>
        <taxon>Araneomorphae</taxon>
        <taxon>Entelegynae</taxon>
        <taxon>Araneoidea</taxon>
        <taxon>Nephilidae</taxon>
        <taxon>Trichonephila</taxon>
    </lineage>
</organism>
<evidence type="ECO:0000313" key="1">
    <source>
        <dbReference type="EMBL" id="GFX91441.1"/>
    </source>
</evidence>
<evidence type="ECO:0000313" key="2">
    <source>
        <dbReference type="Proteomes" id="UP000887159"/>
    </source>
</evidence>